<name>A0ABQ9H989_9NEOP</name>
<keyword evidence="2" id="KW-1185">Reference proteome</keyword>
<dbReference type="PANTHER" id="PTHR37984">
    <property type="entry name" value="PROTEIN CBG26694"/>
    <property type="match status" value="1"/>
</dbReference>
<dbReference type="PANTHER" id="PTHR37984:SF5">
    <property type="entry name" value="PROTEIN NYNRIN-LIKE"/>
    <property type="match status" value="1"/>
</dbReference>
<evidence type="ECO:0008006" key="3">
    <source>
        <dbReference type="Google" id="ProtNLM"/>
    </source>
</evidence>
<dbReference type="InterPro" id="IPR050951">
    <property type="entry name" value="Retrovirus_Pol_polyprotein"/>
</dbReference>
<dbReference type="SUPFAM" id="SSF53098">
    <property type="entry name" value="Ribonuclease H-like"/>
    <property type="match status" value="1"/>
</dbReference>
<dbReference type="Gene3D" id="3.30.420.10">
    <property type="entry name" value="Ribonuclease H-like superfamily/Ribonuclease H"/>
    <property type="match status" value="1"/>
</dbReference>
<dbReference type="InterPro" id="IPR036397">
    <property type="entry name" value="RNaseH_sf"/>
</dbReference>
<comment type="caution">
    <text evidence="1">The sequence shown here is derived from an EMBL/GenBank/DDBJ whole genome shotgun (WGS) entry which is preliminary data.</text>
</comment>
<organism evidence="1 2">
    <name type="scientific">Dryococelus australis</name>
    <dbReference type="NCBI Taxonomy" id="614101"/>
    <lineage>
        <taxon>Eukaryota</taxon>
        <taxon>Metazoa</taxon>
        <taxon>Ecdysozoa</taxon>
        <taxon>Arthropoda</taxon>
        <taxon>Hexapoda</taxon>
        <taxon>Insecta</taxon>
        <taxon>Pterygota</taxon>
        <taxon>Neoptera</taxon>
        <taxon>Polyneoptera</taxon>
        <taxon>Phasmatodea</taxon>
        <taxon>Verophasmatodea</taxon>
        <taxon>Anareolatae</taxon>
        <taxon>Phasmatidae</taxon>
        <taxon>Eurycanthinae</taxon>
        <taxon>Dryococelus</taxon>
    </lineage>
</organism>
<dbReference type="Proteomes" id="UP001159363">
    <property type="component" value="Chromosome 5"/>
</dbReference>
<evidence type="ECO:0000313" key="2">
    <source>
        <dbReference type="Proteomes" id="UP001159363"/>
    </source>
</evidence>
<dbReference type="EMBL" id="JARBHB010000006">
    <property type="protein sequence ID" value="KAJ8880872.1"/>
    <property type="molecule type" value="Genomic_DNA"/>
</dbReference>
<reference evidence="1 2" key="1">
    <citation type="submission" date="2023-02" db="EMBL/GenBank/DDBJ databases">
        <title>LHISI_Scaffold_Assembly.</title>
        <authorList>
            <person name="Stuart O.P."/>
            <person name="Cleave R."/>
            <person name="Magrath M.J.L."/>
            <person name="Mikheyev A.S."/>
        </authorList>
    </citation>
    <scope>NUCLEOTIDE SEQUENCE [LARGE SCALE GENOMIC DNA]</scope>
    <source>
        <strain evidence="1">Daus_M_001</strain>
        <tissue evidence="1">Leg muscle</tissue>
    </source>
</reference>
<proteinExistence type="predicted"/>
<sequence>MSVWWFGLSSQLEIMISNCPTCVQERQSPGQLFVQSERPSSPWQIVAIYLFKCVAWYLIEMFARFGIPEIVWSDNGSQFVSSNFQSFANTYIFRSLTVVLRQR</sequence>
<accession>A0ABQ9H989</accession>
<evidence type="ECO:0000313" key="1">
    <source>
        <dbReference type="EMBL" id="KAJ8880872.1"/>
    </source>
</evidence>
<dbReference type="InterPro" id="IPR012337">
    <property type="entry name" value="RNaseH-like_sf"/>
</dbReference>
<protein>
    <recommendedName>
        <fullName evidence="3">Integrase catalytic domain-containing protein</fullName>
    </recommendedName>
</protein>
<gene>
    <name evidence="1" type="ORF">PR048_017344</name>
</gene>